<evidence type="ECO:0000313" key="12">
    <source>
        <dbReference type="Proteomes" id="UP001485043"/>
    </source>
</evidence>
<dbReference type="InterPro" id="IPR002123">
    <property type="entry name" value="Plipid/glycerol_acylTrfase"/>
</dbReference>
<evidence type="ECO:0000256" key="8">
    <source>
        <dbReference type="ARBA" id="ARBA00023315"/>
    </source>
</evidence>
<evidence type="ECO:0000256" key="5">
    <source>
        <dbReference type="ARBA" id="ARBA00022989"/>
    </source>
</evidence>
<evidence type="ECO:0000256" key="7">
    <source>
        <dbReference type="ARBA" id="ARBA00023136"/>
    </source>
</evidence>
<protein>
    <recommendedName>
        <fullName evidence="10">Phospholipid/glycerol acyltransferase domain-containing protein</fullName>
    </recommendedName>
</protein>
<keyword evidence="5 9" id="KW-1133">Transmembrane helix</keyword>
<evidence type="ECO:0000256" key="3">
    <source>
        <dbReference type="ARBA" id="ARBA00022679"/>
    </source>
</evidence>
<keyword evidence="12" id="KW-1185">Reference proteome</keyword>
<dbReference type="SMART" id="SM00563">
    <property type="entry name" value="PlsC"/>
    <property type="match status" value="1"/>
</dbReference>
<dbReference type="PANTHER" id="PTHR23063:SF52">
    <property type="entry name" value="LYSOPHOSPHATIDYLCHOLINE ACYLTRANSFERASE"/>
    <property type="match status" value="1"/>
</dbReference>
<feature type="domain" description="Phospholipid/glycerol acyltransferase" evidence="10">
    <location>
        <begin position="158"/>
        <end position="260"/>
    </location>
</feature>
<dbReference type="Proteomes" id="UP001485043">
    <property type="component" value="Unassembled WGS sequence"/>
</dbReference>
<sequence>MIAVVRVAGGCAAPATDLAAEPPEGLRRYLSMCRRAYTRTDGKASLPDIAPILDTVQQQDGSSHSAHLHHPPVEDVDSASLFPESHVSIKSLSQLLGLAFYFPFGLAISLLRMALWIALLAADLPWLTANDSGIAVLQKLLGLNIEWLNPDLIPAQRHVLVSNHVTAGDLMVLYSRPKLYTHLISVNLPPQACKAQNHRIKLVQATPESYNDLAKPSCSENVHLFPEGGLTNGRAMMRFSRGFMRFAQGGPVVPVALRADLPWGISTHTLTSSFLANLFWFCFPPSLSLQATVLPPLSRTQGEGNAAFVERVQQAIAEELGIPIIDFTVQQKRQQVQLHQKEAKS</sequence>
<name>A0AAW1TF72_9CHLO</name>
<feature type="transmembrane region" description="Helical" evidence="9">
    <location>
        <begin position="98"/>
        <end position="122"/>
    </location>
</feature>
<dbReference type="GO" id="GO:0006629">
    <property type="term" value="P:lipid metabolic process"/>
    <property type="evidence" value="ECO:0007669"/>
    <property type="project" value="UniProtKB-KW"/>
</dbReference>
<keyword evidence="3" id="KW-0808">Transferase</keyword>
<evidence type="ECO:0000256" key="2">
    <source>
        <dbReference type="ARBA" id="ARBA00008655"/>
    </source>
</evidence>
<gene>
    <name evidence="11" type="ORF">WJX84_009261</name>
</gene>
<keyword evidence="8" id="KW-0012">Acyltransferase</keyword>
<dbReference type="GO" id="GO:0016746">
    <property type="term" value="F:acyltransferase activity"/>
    <property type="evidence" value="ECO:0007669"/>
    <property type="project" value="UniProtKB-KW"/>
</dbReference>
<evidence type="ECO:0000256" key="4">
    <source>
        <dbReference type="ARBA" id="ARBA00022692"/>
    </source>
</evidence>
<evidence type="ECO:0000256" key="9">
    <source>
        <dbReference type="SAM" id="Phobius"/>
    </source>
</evidence>
<comment type="similarity">
    <text evidence="2">Belongs to the 1-acyl-sn-glycerol-3-phosphate acyltransferase family.</text>
</comment>
<evidence type="ECO:0000259" key="10">
    <source>
        <dbReference type="SMART" id="SM00563"/>
    </source>
</evidence>
<keyword evidence="6" id="KW-0443">Lipid metabolism</keyword>
<evidence type="ECO:0000313" key="11">
    <source>
        <dbReference type="EMBL" id="KAK9868210.1"/>
    </source>
</evidence>
<keyword evidence="4 9" id="KW-0812">Transmembrane</keyword>
<reference evidence="11 12" key="1">
    <citation type="journal article" date="2024" name="Nat. Commun.">
        <title>Phylogenomics reveals the evolutionary origins of lichenization in chlorophyte algae.</title>
        <authorList>
            <person name="Puginier C."/>
            <person name="Libourel C."/>
            <person name="Otte J."/>
            <person name="Skaloud P."/>
            <person name="Haon M."/>
            <person name="Grisel S."/>
            <person name="Petersen M."/>
            <person name="Berrin J.G."/>
            <person name="Delaux P.M."/>
            <person name="Dal Grande F."/>
            <person name="Keller J."/>
        </authorList>
    </citation>
    <scope>NUCLEOTIDE SEQUENCE [LARGE SCALE GENOMIC DNA]</scope>
    <source>
        <strain evidence="11 12">SAG 2523</strain>
    </source>
</reference>
<organism evidence="11 12">
    <name type="scientific">Apatococcus fuscideae</name>
    <dbReference type="NCBI Taxonomy" id="2026836"/>
    <lineage>
        <taxon>Eukaryota</taxon>
        <taxon>Viridiplantae</taxon>
        <taxon>Chlorophyta</taxon>
        <taxon>core chlorophytes</taxon>
        <taxon>Trebouxiophyceae</taxon>
        <taxon>Chlorellales</taxon>
        <taxon>Chlorellaceae</taxon>
        <taxon>Apatococcus</taxon>
    </lineage>
</organism>
<evidence type="ECO:0000256" key="1">
    <source>
        <dbReference type="ARBA" id="ARBA00004370"/>
    </source>
</evidence>
<keyword evidence="7 9" id="KW-0472">Membrane</keyword>
<dbReference type="EMBL" id="JALJOV010000040">
    <property type="protein sequence ID" value="KAK9868210.1"/>
    <property type="molecule type" value="Genomic_DNA"/>
</dbReference>
<comment type="caution">
    <text evidence="11">The sequence shown here is derived from an EMBL/GenBank/DDBJ whole genome shotgun (WGS) entry which is preliminary data.</text>
</comment>
<proteinExistence type="inferred from homology"/>
<dbReference type="GO" id="GO:0016020">
    <property type="term" value="C:membrane"/>
    <property type="evidence" value="ECO:0007669"/>
    <property type="project" value="UniProtKB-SubCell"/>
</dbReference>
<dbReference type="SUPFAM" id="SSF69593">
    <property type="entry name" value="Glycerol-3-phosphate (1)-acyltransferase"/>
    <property type="match status" value="1"/>
</dbReference>
<accession>A0AAW1TF72</accession>
<dbReference type="PANTHER" id="PTHR23063">
    <property type="entry name" value="PHOSPHOLIPID ACYLTRANSFERASE"/>
    <property type="match status" value="1"/>
</dbReference>
<evidence type="ECO:0000256" key="6">
    <source>
        <dbReference type="ARBA" id="ARBA00023098"/>
    </source>
</evidence>
<comment type="subcellular location">
    <subcellularLocation>
        <location evidence="1">Membrane</location>
    </subcellularLocation>
</comment>
<dbReference type="AlphaFoldDB" id="A0AAW1TF72"/>